<feature type="domain" description="Receptor L-domain" evidence="17">
    <location>
        <begin position="372"/>
        <end position="478"/>
    </location>
</feature>
<dbReference type="InterPro" id="IPR000494">
    <property type="entry name" value="Rcpt_L-dom"/>
</dbReference>
<evidence type="ECO:0000256" key="2">
    <source>
        <dbReference type="ARBA" id="ARBA00011902"/>
    </source>
</evidence>
<evidence type="ECO:0000313" key="20">
    <source>
        <dbReference type="Proteomes" id="UP000008281"/>
    </source>
</evidence>
<dbReference type="EMBL" id="DS268638">
    <property type="protein sequence ID" value="EFO96125.1"/>
    <property type="molecule type" value="Genomic_DNA"/>
</dbReference>
<dbReference type="InterPro" id="IPR032778">
    <property type="entry name" value="GF_recep_IV"/>
</dbReference>
<dbReference type="OMA" id="DCVAEGH"/>
<dbReference type="Pfam" id="PF14843">
    <property type="entry name" value="GF_recep_IV"/>
    <property type="match status" value="1"/>
</dbReference>
<dbReference type="eggNOG" id="KOG1025">
    <property type="taxonomic scope" value="Eukaryota"/>
</dbReference>
<keyword evidence="3" id="KW-0597">Phosphoprotein</keyword>
<evidence type="ECO:0000259" key="17">
    <source>
        <dbReference type="Pfam" id="PF01030"/>
    </source>
</evidence>
<dbReference type="GO" id="GO:0004714">
    <property type="term" value="F:transmembrane receptor protein tyrosine kinase activity"/>
    <property type="evidence" value="ECO:0007669"/>
    <property type="project" value="UniProtKB-EC"/>
</dbReference>
<dbReference type="Gene3D" id="3.80.20.20">
    <property type="entry name" value="Receptor L-domain"/>
    <property type="match status" value="2"/>
</dbReference>
<evidence type="ECO:0000259" key="16">
    <source>
        <dbReference type="Pfam" id="PF00757"/>
    </source>
</evidence>
<dbReference type="CDD" id="cd00064">
    <property type="entry name" value="FU"/>
    <property type="match status" value="3"/>
</dbReference>
<keyword evidence="10" id="KW-0472">Membrane</keyword>
<dbReference type="InterPro" id="IPR006211">
    <property type="entry name" value="Furin-like_Cys-rich_dom"/>
</dbReference>
<dbReference type="STRING" id="31234.E3NFJ5"/>
<dbReference type="SUPFAM" id="SSF57184">
    <property type="entry name" value="Growth factor receptor domain"/>
    <property type="match status" value="2"/>
</dbReference>
<feature type="signal peptide" evidence="15">
    <location>
        <begin position="1"/>
        <end position="19"/>
    </location>
</feature>
<dbReference type="AlphaFoldDB" id="E3NFJ5"/>
<evidence type="ECO:0000256" key="10">
    <source>
        <dbReference type="ARBA" id="ARBA00023136"/>
    </source>
</evidence>
<keyword evidence="5" id="KW-0812">Transmembrane</keyword>
<dbReference type="GO" id="GO:0005524">
    <property type="term" value="F:ATP binding"/>
    <property type="evidence" value="ECO:0007669"/>
    <property type="project" value="UniProtKB-KW"/>
</dbReference>
<comment type="subcellular location">
    <subcellularLocation>
        <location evidence="1">Membrane</location>
        <topology evidence="1">Single-pass type I membrane protein</topology>
    </subcellularLocation>
</comment>
<name>E3NFJ5_CAERE</name>
<keyword evidence="6" id="KW-0547">Nucleotide-binding</keyword>
<evidence type="ECO:0000256" key="9">
    <source>
        <dbReference type="ARBA" id="ARBA00022989"/>
    </source>
</evidence>
<feature type="chain" id="PRO_5003178607" description="receptor protein-tyrosine kinase" evidence="15">
    <location>
        <begin position="20"/>
        <end position="632"/>
    </location>
</feature>
<reference evidence="19" key="1">
    <citation type="submission" date="2007-07" db="EMBL/GenBank/DDBJ databases">
        <title>PCAP assembly of the Caenorhabditis remanei genome.</title>
        <authorList>
            <consortium name="The Caenorhabditis remanei Sequencing Consortium"/>
            <person name="Wilson R.K."/>
        </authorList>
    </citation>
    <scope>NUCLEOTIDE SEQUENCE [LARGE SCALE GENOMIC DNA]</scope>
    <source>
        <strain evidence="19">PB4641</strain>
    </source>
</reference>
<evidence type="ECO:0000256" key="13">
    <source>
        <dbReference type="ARBA" id="ARBA00023180"/>
    </source>
</evidence>
<keyword evidence="13" id="KW-0325">Glycoprotein</keyword>
<keyword evidence="9" id="KW-1133">Transmembrane helix</keyword>
<evidence type="ECO:0000259" key="18">
    <source>
        <dbReference type="Pfam" id="PF14843"/>
    </source>
</evidence>
<evidence type="ECO:0000256" key="6">
    <source>
        <dbReference type="ARBA" id="ARBA00022741"/>
    </source>
</evidence>
<keyword evidence="15" id="KW-0732">Signal</keyword>
<keyword evidence="7" id="KW-0418">Kinase</keyword>
<organism evidence="20">
    <name type="scientific">Caenorhabditis remanei</name>
    <name type="common">Caenorhabditis vulgaris</name>
    <dbReference type="NCBI Taxonomy" id="31234"/>
    <lineage>
        <taxon>Eukaryota</taxon>
        <taxon>Metazoa</taxon>
        <taxon>Ecdysozoa</taxon>
        <taxon>Nematoda</taxon>
        <taxon>Chromadorea</taxon>
        <taxon>Rhabditida</taxon>
        <taxon>Rhabditina</taxon>
        <taxon>Rhabditomorpha</taxon>
        <taxon>Rhabditoidea</taxon>
        <taxon>Rhabditidae</taxon>
        <taxon>Peloderinae</taxon>
        <taxon>Caenorhabditis</taxon>
    </lineage>
</organism>
<dbReference type="Pfam" id="PF01030">
    <property type="entry name" value="Recep_L_domain"/>
    <property type="match status" value="2"/>
</dbReference>
<evidence type="ECO:0000256" key="14">
    <source>
        <dbReference type="ARBA" id="ARBA00051243"/>
    </source>
</evidence>
<evidence type="ECO:0000313" key="19">
    <source>
        <dbReference type="EMBL" id="EFO96125.1"/>
    </source>
</evidence>
<evidence type="ECO:0000256" key="7">
    <source>
        <dbReference type="ARBA" id="ARBA00022777"/>
    </source>
</evidence>
<protein>
    <recommendedName>
        <fullName evidence="2">receptor protein-tyrosine kinase</fullName>
        <ecNumber evidence="2">2.7.10.1</ecNumber>
    </recommendedName>
</protein>
<dbReference type="InterPro" id="IPR006212">
    <property type="entry name" value="Furin_repeat"/>
</dbReference>
<keyword evidence="8" id="KW-0067">ATP-binding</keyword>
<dbReference type="Pfam" id="PF00757">
    <property type="entry name" value="Furin-like"/>
    <property type="match status" value="1"/>
</dbReference>
<dbReference type="InParanoid" id="E3NFJ5"/>
<keyword evidence="20" id="KW-1185">Reference proteome</keyword>
<keyword evidence="4" id="KW-0808">Transferase</keyword>
<dbReference type="EC" id="2.7.10.1" evidence="2"/>
<feature type="domain" description="Furin-like cysteine-rich" evidence="16">
    <location>
        <begin position="203"/>
        <end position="356"/>
    </location>
</feature>
<keyword evidence="11" id="KW-0829">Tyrosine-protein kinase</keyword>
<proteinExistence type="predicted"/>
<dbReference type="SMART" id="SM00261">
    <property type="entry name" value="FU"/>
    <property type="match status" value="3"/>
</dbReference>
<dbReference type="Proteomes" id="UP000008281">
    <property type="component" value="Unassembled WGS sequence"/>
</dbReference>
<comment type="catalytic activity">
    <reaction evidence="14">
        <text>L-tyrosyl-[protein] + ATP = O-phospho-L-tyrosyl-[protein] + ADP + H(+)</text>
        <dbReference type="Rhea" id="RHEA:10596"/>
        <dbReference type="Rhea" id="RHEA-COMP:10136"/>
        <dbReference type="Rhea" id="RHEA-COMP:20101"/>
        <dbReference type="ChEBI" id="CHEBI:15378"/>
        <dbReference type="ChEBI" id="CHEBI:30616"/>
        <dbReference type="ChEBI" id="CHEBI:46858"/>
        <dbReference type="ChEBI" id="CHEBI:61978"/>
        <dbReference type="ChEBI" id="CHEBI:456216"/>
        <dbReference type="EC" id="2.7.10.1"/>
    </reaction>
</comment>
<gene>
    <name evidence="19" type="ORF">CRE_22667</name>
</gene>
<feature type="domain" description="Receptor L-domain" evidence="17">
    <location>
        <begin position="55"/>
        <end position="180"/>
    </location>
</feature>
<evidence type="ECO:0000256" key="3">
    <source>
        <dbReference type="ARBA" id="ARBA00022553"/>
    </source>
</evidence>
<feature type="domain" description="Growth factor receptor" evidence="18">
    <location>
        <begin position="507"/>
        <end position="618"/>
    </location>
</feature>
<keyword evidence="12" id="KW-0675">Receptor</keyword>
<dbReference type="InterPro" id="IPR009030">
    <property type="entry name" value="Growth_fac_rcpt_cys_sf"/>
</dbReference>
<dbReference type="HOGENOM" id="CLU_432960_0_0_1"/>
<dbReference type="FunFam" id="3.80.20.20:FF:000021">
    <property type="entry name" value="Receptor protein-tyrosine kinase"/>
    <property type="match status" value="1"/>
</dbReference>
<evidence type="ECO:0000256" key="5">
    <source>
        <dbReference type="ARBA" id="ARBA00022692"/>
    </source>
</evidence>
<evidence type="ECO:0000256" key="4">
    <source>
        <dbReference type="ARBA" id="ARBA00022679"/>
    </source>
</evidence>
<dbReference type="GO" id="GO:0016020">
    <property type="term" value="C:membrane"/>
    <property type="evidence" value="ECO:0007669"/>
    <property type="project" value="UniProtKB-SubCell"/>
</dbReference>
<dbReference type="Gene3D" id="2.10.220.10">
    <property type="entry name" value="Hormone Receptor, Insulin-like Growth Factor Receptor 1, Chain A, domain 2"/>
    <property type="match status" value="2"/>
</dbReference>
<dbReference type="OrthoDB" id="6219513at2759"/>
<evidence type="ECO:0000256" key="11">
    <source>
        <dbReference type="ARBA" id="ARBA00023137"/>
    </source>
</evidence>
<dbReference type="InterPro" id="IPR036941">
    <property type="entry name" value="Rcpt_L-dom_sf"/>
</dbReference>
<evidence type="ECO:0000256" key="15">
    <source>
        <dbReference type="SAM" id="SignalP"/>
    </source>
</evidence>
<accession>E3NFJ5</accession>
<dbReference type="SUPFAM" id="SSF52058">
    <property type="entry name" value="L domain-like"/>
    <property type="match status" value="2"/>
</dbReference>
<evidence type="ECO:0000256" key="12">
    <source>
        <dbReference type="ARBA" id="ARBA00023170"/>
    </source>
</evidence>
<evidence type="ECO:0000256" key="8">
    <source>
        <dbReference type="ARBA" id="ARBA00022840"/>
    </source>
</evidence>
<sequence>MRFLFLCLLLILEIKDATSSWTPGMTDDDCIGTNNLLARWGSRDILEELENMYRGCRRVLGNLEITWIEAPEIQKWRQVINQTVYAEFDYLETVNFFDHIEEIRGSLIIYRANIQTISFPKLRVIYGDEVFHDNSLYIHQNEKVNELVMNELRVIRNGSVTIQNNSRMCFLGTKVDWNEILYDSSRQKVETTNSHKACWNNGDPIASCHKSCTKDKCWGNGDKDCQKLYRSVCPKCCSQCFYSNITQSYECCDSTCLGGCTDHGPDNCIACSKYKMDDKICVDTCPPRKIYNDRRGRLVPNPDGRYQNGNRCVKECPPNLLVENDVCVRHCSEGYDQPEDSRECEKCRGSGCPKICIVEGPLTSRKLKTLEGCERIDGHLRIGTTFKYEELKVLESVKIVTEYIEIVKQDFWDLKFLKNLQIIEGRRLLNMKWVLATFECNNLVELNLNSLKLIKTGSVIIKNNHRLCYVETVDWESIIQSKGDQGKPNLRSDGNRGRKLCIQEEEICDPNCNSRGCWGKQPEDCLECRTWNNMGTCVSSQCDIGYFGNQTSMTCEKCSPECETCNGLGEFDCLSCRHYTFYNPNFGNRMECVSDCPTHTRCSTIGNVCEKCYENGLHTRSSDALHTSNNST</sequence>
<evidence type="ECO:0000256" key="1">
    <source>
        <dbReference type="ARBA" id="ARBA00004479"/>
    </source>
</evidence>